<dbReference type="InterPro" id="IPR007364">
    <property type="entry name" value="SFM1-like"/>
</dbReference>
<evidence type="ECO:0000313" key="1">
    <source>
        <dbReference type="EMBL" id="KOS13541.1"/>
    </source>
</evidence>
<proteinExistence type="predicted"/>
<dbReference type="PANTHER" id="PTHR35517">
    <property type="entry name" value="PROTEIN ARGININE N-METHYLTRANSFERASE SFM1"/>
    <property type="match status" value="1"/>
</dbReference>
<comment type="caution">
    <text evidence="1">The sequence shown here is derived from an EMBL/GenBank/DDBJ whole genome shotgun (WGS) entry which is preliminary data.</text>
</comment>
<dbReference type="Pfam" id="PF04252">
    <property type="entry name" value="SFM1-like"/>
    <property type="match status" value="1"/>
</dbReference>
<evidence type="ECO:0000313" key="2">
    <source>
        <dbReference type="Proteomes" id="UP000037751"/>
    </source>
</evidence>
<organism evidence="1 2">
    <name type="scientific">Malassezia pachydermatis</name>
    <dbReference type="NCBI Taxonomy" id="77020"/>
    <lineage>
        <taxon>Eukaryota</taxon>
        <taxon>Fungi</taxon>
        <taxon>Dikarya</taxon>
        <taxon>Basidiomycota</taxon>
        <taxon>Ustilaginomycotina</taxon>
        <taxon>Malasseziomycetes</taxon>
        <taxon>Malasseziales</taxon>
        <taxon>Malasseziaceae</taxon>
        <taxon>Malassezia</taxon>
    </lineage>
</organism>
<dbReference type="GO" id="GO:0035241">
    <property type="term" value="F:protein-arginine omega-N monomethyltransferase activity"/>
    <property type="evidence" value="ECO:0007669"/>
    <property type="project" value="TreeGrafter"/>
</dbReference>
<dbReference type="PANTHER" id="PTHR35517:SF1">
    <property type="entry name" value="PROTEIN ARGININE N-METHYLTRANSFERASE SFM1"/>
    <property type="match status" value="1"/>
</dbReference>
<dbReference type="CDD" id="cd18090">
    <property type="entry name" value="Arginine_MT_Sfm1"/>
    <property type="match status" value="1"/>
</dbReference>
<name>A0A0M8MTY4_9BASI</name>
<reference evidence="1 2" key="1">
    <citation type="submission" date="2015-07" db="EMBL/GenBank/DDBJ databases">
        <title>Draft Genome Sequence of Malassezia furfur CBS1878 and Malassezia pachydermatis CBS1879.</title>
        <authorList>
            <person name="Triana S."/>
            <person name="Ohm R."/>
            <person name="Gonzalez A."/>
            <person name="DeCock H."/>
            <person name="Restrepo S."/>
            <person name="Celis A."/>
        </authorList>
    </citation>
    <scope>NUCLEOTIDE SEQUENCE [LARGE SCALE GENOMIC DNA]</scope>
    <source>
        <strain evidence="1 2">CBS 1879</strain>
    </source>
</reference>
<accession>A0A0M8MTY4</accession>
<dbReference type="AlphaFoldDB" id="A0A0M8MTY4"/>
<dbReference type="VEuPathDB" id="FungiDB:Malapachy_0206"/>
<protein>
    <recommendedName>
        <fullName evidence="3">DUF431-domain-containing protein</fullName>
    </recommendedName>
</protein>
<dbReference type="EMBL" id="LGAV01000006">
    <property type="protein sequence ID" value="KOS13541.1"/>
    <property type="molecule type" value="Genomic_DNA"/>
</dbReference>
<dbReference type="OrthoDB" id="373498at2759"/>
<keyword evidence="2" id="KW-1185">Reference proteome</keyword>
<dbReference type="Proteomes" id="UP000037751">
    <property type="component" value="Unassembled WGS sequence"/>
</dbReference>
<dbReference type="GeneID" id="28726612"/>
<dbReference type="RefSeq" id="XP_017991173.1">
    <property type="nucleotide sequence ID" value="XM_018134737.1"/>
</dbReference>
<sequence length="254" mass="28020">MPRPEYIIEHMEEDEPDAPAHFPPWALLEYRHMLYHVGEGSTVHFTALSQASLGALQEAFSQPLHPLTKPAKFELHAESVTTLAKERNWDMNRICLLDPKAPLPLSVCDAGLHASSAQASHESAQTFTHFLFGGILGDDPPRDRTSSLRELGFPGRHLGSVQMSTDTALGVTKRVVEDGLRLGLKELDGQTGADKAEDGVGALSFVDSPTLDFGRGESVELPYRYLCADEKGTPLMAPGMRDIIYRDFDRAFEF</sequence>
<gene>
    <name evidence="1" type="ORF">Malapachy_0206</name>
</gene>
<evidence type="ECO:0008006" key="3">
    <source>
        <dbReference type="Google" id="ProtNLM"/>
    </source>
</evidence>